<feature type="domain" description="EDC4-like protein pdc1 beta-propeller" evidence="7">
    <location>
        <begin position="567"/>
        <end position="901"/>
    </location>
</feature>
<dbReference type="InterPro" id="IPR045152">
    <property type="entry name" value="EDC4-like"/>
</dbReference>
<dbReference type="InterPro" id="IPR044938">
    <property type="entry name" value="EDC4_C_sf"/>
</dbReference>
<feature type="compositionally biased region" description="Polar residues" evidence="6">
    <location>
        <begin position="255"/>
        <end position="285"/>
    </location>
</feature>
<dbReference type="SUPFAM" id="SSF50978">
    <property type="entry name" value="WD40 repeat-like"/>
    <property type="match status" value="1"/>
</dbReference>
<evidence type="ECO:0000256" key="5">
    <source>
        <dbReference type="ARBA" id="ARBA00022737"/>
    </source>
</evidence>
<feature type="region of interest" description="Disordered" evidence="6">
    <location>
        <begin position="1498"/>
        <end position="1579"/>
    </location>
</feature>
<dbReference type="STRING" id="1076935.U4LKK0"/>
<feature type="compositionally biased region" description="Low complexity" evidence="6">
    <location>
        <begin position="42"/>
        <end position="68"/>
    </location>
</feature>
<feature type="compositionally biased region" description="Polar residues" evidence="6">
    <location>
        <begin position="22"/>
        <end position="41"/>
    </location>
</feature>
<evidence type="ECO:0000256" key="1">
    <source>
        <dbReference type="ARBA" id="ARBA00004201"/>
    </source>
</evidence>
<feature type="region of interest" description="Disordered" evidence="6">
    <location>
        <begin position="1"/>
        <end position="176"/>
    </location>
</feature>
<feature type="compositionally biased region" description="Polar residues" evidence="6">
    <location>
        <begin position="313"/>
        <end position="333"/>
    </location>
</feature>
<dbReference type="EMBL" id="HF935890">
    <property type="protein sequence ID" value="CCX32634.1"/>
    <property type="molecule type" value="Genomic_DNA"/>
</dbReference>
<reference evidence="8 9" key="1">
    <citation type="journal article" date="2013" name="PLoS Genet.">
        <title>The genome and development-dependent transcriptomes of Pyronema confluens: a window into fungal evolution.</title>
        <authorList>
            <person name="Traeger S."/>
            <person name="Altegoer F."/>
            <person name="Freitag M."/>
            <person name="Gabaldon T."/>
            <person name="Kempken F."/>
            <person name="Kumar A."/>
            <person name="Marcet-Houben M."/>
            <person name="Poggeler S."/>
            <person name="Stajich J.E."/>
            <person name="Nowrousian M."/>
        </authorList>
    </citation>
    <scope>NUCLEOTIDE SEQUENCE [LARGE SCALE GENOMIC DNA]</scope>
    <source>
        <strain evidence="9">CBS 100304</strain>
        <tissue evidence="8">Vegetative mycelium</tissue>
    </source>
</reference>
<comment type="subcellular location">
    <subcellularLocation>
        <location evidence="1">Cytoplasm</location>
        <location evidence="1">P-body</location>
    </subcellularLocation>
</comment>
<feature type="region of interest" description="Disordered" evidence="6">
    <location>
        <begin position="520"/>
        <end position="548"/>
    </location>
</feature>
<dbReference type="Gene3D" id="2.130.10.10">
    <property type="entry name" value="YVTN repeat-like/Quinoprotein amine dehydrogenase"/>
    <property type="match status" value="1"/>
</dbReference>
<keyword evidence="4" id="KW-0853">WD repeat</keyword>
<evidence type="ECO:0000259" key="7">
    <source>
        <dbReference type="Pfam" id="PF24106"/>
    </source>
</evidence>
<accession>U4LKK0</accession>
<feature type="compositionally biased region" description="Polar residues" evidence="6">
    <location>
        <begin position="1035"/>
        <end position="1051"/>
    </location>
</feature>
<evidence type="ECO:0000256" key="6">
    <source>
        <dbReference type="SAM" id="MobiDB-lite"/>
    </source>
</evidence>
<feature type="compositionally biased region" description="Low complexity" evidence="6">
    <location>
        <begin position="1505"/>
        <end position="1560"/>
    </location>
</feature>
<feature type="compositionally biased region" description="Basic and acidic residues" evidence="6">
    <location>
        <begin position="528"/>
        <end position="538"/>
    </location>
</feature>
<feature type="region of interest" description="Disordered" evidence="6">
    <location>
        <begin position="193"/>
        <end position="291"/>
    </location>
</feature>
<feature type="compositionally biased region" description="Basic and acidic residues" evidence="6">
    <location>
        <begin position="1022"/>
        <end position="1034"/>
    </location>
</feature>
<organism evidence="8 9">
    <name type="scientific">Pyronema omphalodes (strain CBS 100304)</name>
    <name type="common">Pyronema confluens</name>
    <dbReference type="NCBI Taxonomy" id="1076935"/>
    <lineage>
        <taxon>Eukaryota</taxon>
        <taxon>Fungi</taxon>
        <taxon>Dikarya</taxon>
        <taxon>Ascomycota</taxon>
        <taxon>Pezizomycotina</taxon>
        <taxon>Pezizomycetes</taxon>
        <taxon>Pezizales</taxon>
        <taxon>Pyronemataceae</taxon>
        <taxon>Pyronema</taxon>
    </lineage>
</organism>
<dbReference type="InterPro" id="IPR055393">
    <property type="entry name" value="Beta-prop_EDC4L"/>
</dbReference>
<name>U4LKK0_PYROM</name>
<dbReference type="InterPro" id="IPR036322">
    <property type="entry name" value="WD40_repeat_dom_sf"/>
</dbReference>
<evidence type="ECO:0000313" key="9">
    <source>
        <dbReference type="Proteomes" id="UP000018144"/>
    </source>
</evidence>
<feature type="compositionally biased region" description="Low complexity" evidence="6">
    <location>
        <begin position="1568"/>
        <end position="1579"/>
    </location>
</feature>
<evidence type="ECO:0000256" key="2">
    <source>
        <dbReference type="ARBA" id="ARBA00009639"/>
    </source>
</evidence>
<sequence length="1579" mass="173067">MSDPDPPAAPGSLEGLLANLRRQATMSPMSSGNPQGPQATMSSTSPGNPQGSQGQQQFPQQYSQQQPLPQQPPNPLTQMYGQPPPMDGPPYHAFSRPQYDSPVYSPMHPPPQPGYQPGPNGPEMPFPSMGGMPFPPAVQQLHPQVPEPTMKQPFSGLSTPPTYQGSMSPAASNLGENRTNSLLSLLKFSQAVPALGSPGQENAPPTVTTPSTSTPPRPSVNSPAPPQQPLPHNRSIAPSDLVATLFPNAAGKEITGSSSASASPVQQRNTAQPSPGIQRASTAESVPQKKDSLYAQDLVFQLLGRTKPDQNEQPRISEGSSTAEQTTGPASQRDSPRISISALPPPPQYHTTGPSENSEQATQIEPPMPPQTPSKGLFSYVNPFDQLSASSPRNRGKPGTPGPGAVPKRSQLGLNEFRAENIPLPSSNPVSPAPLAPAIAQPPVAAPAPVEAEAAKDVATIGQVKEKEQFLMEQLGEYADAYVPQPQQEDAPIEFENHLEEAMEVPEVDVAESEFAEVEEYDTYESPGPKEDKKHQDQPDEDGYESAPETQPVAVYNFPMKPFISITIVPSAIRRIKYPSSKMSDIARMARTFDQLDRNLIAATLTHIAYAIAKSDGSGGIRVVRQYDGKDRIIMKGTADRTFNVTIGRGERVIGTGVSGAVLWVDLNEDFERDDWPSMFVFPPSEEQGQSNGVLKSRARKTSRQEDTFAIGRGKTISIIHAPTARAYAEGREGNVVDSKKYLANHARTIDTGKASKDFAFSDDDSVIISIDKAGKLKLWDVQELLKFEDNDNKLRQPMALSTPTLYFSAVAAGESYRATSVMFLDKYRPYMKCMALRYVIVGMKQNHTLQLWDLALGRAVQEINFPQESDTDALCSVAYHPSSGIIVVGNPTKNSIYFIHLSAPKYNLPPLSQAQYIKGLANKDPSIPKPEATAILSGLREYSFASKGQLMSLDIYDCEVDPQEENPVQFELYVAHSKGMTTLSVFKEDLGWDMENRVANPVDAIAKGACTYTNMPPPPPPERERERDDKSETPIDTATQNPKPNMGNTLASTETADRAASELNGTNGAANKKKKISKTGPTAAGAAEESKTEKNTNAVAIAKPKSVSIAAPTSQGDASEINIPAGFLDVSVKRIEESVSTEFNKVLRKELDQMYRKFDDANRQQLTSGDKRQHDLLRVLSDTLTCNVENVMERIVSTNIKDKVVPAISHVTMDTVQRTLGDSLNRSLNSIPDTFAQPEFTSRVVQSLAQPVSQILEREFQRSLSVIMPSFHKAAVDTAQRAVIEMERKHNAEIAQLQEMHRADSRKIDQLMSAVSSLAETVNQMSISQAEFQKEARAAQAEYYEQAAVSEKTPEMLEAEEIEEMLQDGRYEDGTIKWLQSKDRQAELFDEVMVRYRYDFLPNLTQLVLLSVSAAVSVKFENKILERLSWLEGVLAVLDPMDPEISGICNRIMTVVVQRLEAFYMTVSGAGAGNDSQNPILRKIPSIARRARELSNLCNPQPQPQQQIPQHGHQSQHAQQPQHSQHSGHSPQHSQHSGHSQHSQHPQHGQHGQHGQYPQHHQHSHHPSLSQYSQHPSH</sequence>
<feature type="compositionally biased region" description="Polar residues" evidence="6">
    <location>
        <begin position="349"/>
        <end position="363"/>
    </location>
</feature>
<dbReference type="GO" id="GO:0031087">
    <property type="term" value="P:deadenylation-independent decapping of nuclear-transcribed mRNA"/>
    <property type="evidence" value="ECO:0007669"/>
    <property type="project" value="InterPro"/>
</dbReference>
<dbReference type="InterPro" id="IPR015943">
    <property type="entry name" value="WD40/YVTN_repeat-like_dom_sf"/>
</dbReference>
<dbReference type="PANTHER" id="PTHR15598">
    <property type="entry name" value="ENHANCER OF MRNA-DECAPPING PROTEIN 4"/>
    <property type="match status" value="1"/>
</dbReference>
<evidence type="ECO:0000256" key="4">
    <source>
        <dbReference type="ARBA" id="ARBA00022574"/>
    </source>
</evidence>
<dbReference type="eggNOG" id="ENOG502R9YM">
    <property type="taxonomic scope" value="Eukaryota"/>
</dbReference>
<feature type="region of interest" description="Disordered" evidence="6">
    <location>
        <begin position="304"/>
        <end position="413"/>
    </location>
</feature>
<dbReference type="Pfam" id="PF24106">
    <property type="entry name" value="Beta-prop_EDC4L"/>
    <property type="match status" value="1"/>
</dbReference>
<protein>
    <recommendedName>
        <fullName evidence="7">EDC4-like protein pdc1 beta-propeller domain-containing protein</fullName>
    </recommendedName>
</protein>
<dbReference type="OrthoDB" id="21128at2759"/>
<gene>
    <name evidence="8" type="ORF">PCON_13474</name>
</gene>
<dbReference type="OMA" id="YVNPFDQ"/>
<keyword evidence="3" id="KW-0963">Cytoplasm</keyword>
<evidence type="ECO:0000256" key="3">
    <source>
        <dbReference type="ARBA" id="ARBA00022490"/>
    </source>
</evidence>
<feature type="compositionally biased region" description="Pro residues" evidence="6">
    <location>
        <begin position="213"/>
        <end position="229"/>
    </location>
</feature>
<feature type="region of interest" description="Disordered" evidence="6">
    <location>
        <begin position="1010"/>
        <end position="1051"/>
    </location>
</feature>
<proteinExistence type="inferred from homology"/>
<dbReference type="GO" id="GO:0000932">
    <property type="term" value="C:P-body"/>
    <property type="evidence" value="ECO:0007669"/>
    <property type="project" value="UniProtKB-SubCell"/>
</dbReference>
<feature type="compositionally biased region" description="Pro residues" evidence="6">
    <location>
        <begin position="107"/>
        <end position="125"/>
    </location>
</feature>
<keyword evidence="9" id="KW-1185">Reference proteome</keyword>
<feature type="compositionally biased region" description="Polar residues" evidence="6">
    <location>
        <begin position="155"/>
        <end position="176"/>
    </location>
</feature>
<evidence type="ECO:0000313" key="8">
    <source>
        <dbReference type="EMBL" id="CCX32634.1"/>
    </source>
</evidence>
<dbReference type="Proteomes" id="UP000018144">
    <property type="component" value="Unassembled WGS sequence"/>
</dbReference>
<keyword evidence="5" id="KW-0677">Repeat</keyword>
<dbReference type="PANTHER" id="PTHR15598:SF5">
    <property type="entry name" value="ENHANCER OF MRNA-DECAPPING PROTEIN 4"/>
    <property type="match status" value="1"/>
</dbReference>
<feature type="region of interest" description="Disordered" evidence="6">
    <location>
        <begin position="1063"/>
        <end position="1098"/>
    </location>
</feature>
<dbReference type="Gene3D" id="1.10.220.100">
    <property type="entry name" value="conserved c-terminal region of ge- 1"/>
    <property type="match status" value="1"/>
</dbReference>
<comment type="similarity">
    <text evidence="2">Belongs to the WD repeat EDC4 family.</text>
</comment>